<gene>
    <name evidence="1" type="ORF">Anas_13251</name>
</gene>
<protein>
    <submittedName>
        <fullName evidence="1">Uncharacterized protein</fullName>
    </submittedName>
</protein>
<keyword evidence="2" id="KW-1185">Reference proteome</keyword>
<organism evidence="1 2">
    <name type="scientific">Armadillidium nasatum</name>
    <dbReference type="NCBI Taxonomy" id="96803"/>
    <lineage>
        <taxon>Eukaryota</taxon>
        <taxon>Metazoa</taxon>
        <taxon>Ecdysozoa</taxon>
        <taxon>Arthropoda</taxon>
        <taxon>Crustacea</taxon>
        <taxon>Multicrustacea</taxon>
        <taxon>Malacostraca</taxon>
        <taxon>Eumalacostraca</taxon>
        <taxon>Peracarida</taxon>
        <taxon>Isopoda</taxon>
        <taxon>Oniscidea</taxon>
        <taxon>Crinocheta</taxon>
        <taxon>Armadillidiidae</taxon>
        <taxon>Armadillidium</taxon>
    </lineage>
</organism>
<reference evidence="1 2" key="1">
    <citation type="journal article" date="2019" name="PLoS Biol.">
        <title>Sex chromosomes control vertical transmission of feminizing Wolbachia symbionts in an isopod.</title>
        <authorList>
            <person name="Becking T."/>
            <person name="Chebbi M.A."/>
            <person name="Giraud I."/>
            <person name="Moumen B."/>
            <person name="Laverre T."/>
            <person name="Caubet Y."/>
            <person name="Peccoud J."/>
            <person name="Gilbert C."/>
            <person name="Cordaux R."/>
        </authorList>
    </citation>
    <scope>NUCLEOTIDE SEQUENCE [LARGE SCALE GENOMIC DNA]</scope>
    <source>
        <strain evidence="1">ANa2</strain>
        <tissue evidence="1">Whole body excluding digestive tract and cuticle</tissue>
    </source>
</reference>
<evidence type="ECO:0000313" key="1">
    <source>
        <dbReference type="EMBL" id="KAB7503308.1"/>
    </source>
</evidence>
<name>A0A5N5TB77_9CRUS</name>
<dbReference type="EMBL" id="SEYY01005425">
    <property type="protein sequence ID" value="KAB7503308.1"/>
    <property type="molecule type" value="Genomic_DNA"/>
</dbReference>
<dbReference type="AlphaFoldDB" id="A0A5N5TB77"/>
<dbReference type="Proteomes" id="UP000326759">
    <property type="component" value="Unassembled WGS sequence"/>
</dbReference>
<accession>A0A5N5TB77</accession>
<proteinExistence type="predicted"/>
<evidence type="ECO:0000313" key="2">
    <source>
        <dbReference type="Proteomes" id="UP000326759"/>
    </source>
</evidence>
<sequence>MFFDFQNTQDREILMFTPDYMVEPIQFIDYVLSRTRNRFRPEEIIEGVNMDIAKYILYKATLGLMEDLLRCSFSVAAAEVYHKRSNEERSENKPITINEKHITTVLSKHRLSFQTLSQDGLVLKRNHCDII</sequence>
<comment type="caution">
    <text evidence="1">The sequence shown here is derived from an EMBL/GenBank/DDBJ whole genome shotgun (WGS) entry which is preliminary data.</text>
</comment>